<dbReference type="EMBL" id="VCQT01000013">
    <property type="protein sequence ID" value="TMW14518.1"/>
    <property type="molecule type" value="Genomic_DNA"/>
</dbReference>
<evidence type="ECO:0000259" key="1">
    <source>
        <dbReference type="SMART" id="SM00065"/>
    </source>
</evidence>
<name>A0ABY2XRM5_9GAMM</name>
<keyword evidence="3" id="KW-1185">Reference proteome</keyword>
<dbReference type="Proteomes" id="UP000739180">
    <property type="component" value="Unassembled WGS sequence"/>
</dbReference>
<evidence type="ECO:0000313" key="3">
    <source>
        <dbReference type="Proteomes" id="UP000739180"/>
    </source>
</evidence>
<dbReference type="SUPFAM" id="SSF55073">
    <property type="entry name" value="Nucleotide cyclase"/>
    <property type="match status" value="1"/>
</dbReference>
<dbReference type="InterPro" id="IPR043128">
    <property type="entry name" value="Rev_trsase/Diguanyl_cyclase"/>
</dbReference>
<dbReference type="SUPFAM" id="SSF55781">
    <property type="entry name" value="GAF domain-like"/>
    <property type="match status" value="1"/>
</dbReference>
<dbReference type="SMART" id="SM00065">
    <property type="entry name" value="GAF"/>
    <property type="match status" value="1"/>
</dbReference>
<dbReference type="Pfam" id="PF01590">
    <property type="entry name" value="GAF"/>
    <property type="match status" value="1"/>
</dbReference>
<feature type="domain" description="GAF" evidence="1">
    <location>
        <begin position="21"/>
        <end position="176"/>
    </location>
</feature>
<protein>
    <submittedName>
        <fullName evidence="2">GAF domain-containing protein</fullName>
    </submittedName>
</protein>
<reference evidence="2 3" key="1">
    <citation type="submission" date="2019-05" db="EMBL/GenBank/DDBJ databases">
        <title>Genome of Alcanivorax gelatiniphagus, an oil degrading marine bacteria.</title>
        <authorList>
            <person name="Kwon K.K."/>
        </authorList>
    </citation>
    <scope>NUCLEOTIDE SEQUENCE [LARGE SCALE GENOMIC DNA]</scope>
    <source>
        <strain evidence="2 3">MEBiC 08158</strain>
    </source>
</reference>
<evidence type="ECO:0000313" key="2">
    <source>
        <dbReference type="EMBL" id="TMW14518.1"/>
    </source>
</evidence>
<dbReference type="Gene3D" id="3.30.450.40">
    <property type="match status" value="1"/>
</dbReference>
<proteinExistence type="predicted"/>
<gene>
    <name evidence="2" type="ORF">FGS76_02880</name>
</gene>
<dbReference type="InterPro" id="IPR029787">
    <property type="entry name" value="Nucleotide_cyclase"/>
</dbReference>
<organism evidence="2 3">
    <name type="scientific">Alloalcanivorax gelatiniphagus</name>
    <dbReference type="NCBI Taxonomy" id="1194167"/>
    <lineage>
        <taxon>Bacteria</taxon>
        <taxon>Pseudomonadati</taxon>
        <taxon>Pseudomonadota</taxon>
        <taxon>Gammaproteobacteria</taxon>
        <taxon>Oceanospirillales</taxon>
        <taxon>Alcanivoracaceae</taxon>
        <taxon>Alloalcanivorax</taxon>
    </lineage>
</organism>
<accession>A0ABY2XRM5</accession>
<dbReference type="InterPro" id="IPR029016">
    <property type="entry name" value="GAF-like_dom_sf"/>
</dbReference>
<dbReference type="InterPro" id="IPR003018">
    <property type="entry name" value="GAF"/>
</dbReference>
<comment type="caution">
    <text evidence="2">The sequence shown here is derived from an EMBL/GenBank/DDBJ whole genome shotgun (WGS) entry which is preliminary data.</text>
</comment>
<dbReference type="Gene3D" id="3.30.70.270">
    <property type="match status" value="1"/>
</dbReference>
<sequence length="305" mass="34544">MTPPFTGQNTITNMDWGKSHSFAEFVDTQLLDLQSRFGMAMWFLTRQRGENWLLLNVRGQGYDLERGDVLLWRDSICHRRVRDQGPLICPDVGAEPLYRDAPITRQLPIGAYLGMPLRDQDGQLFGTLCALDPAPQPQLDQSPVREALRRQCHLLETALMWNLAGLDQQRITAFFEEQSRDPDTDLLDQVGWMRILDQERQRCQDYGLDAAVLRLHGAALTPEQRGLVADSIAALIRHQDMAAYLGHDQFAVLLTDNHNGHAEQTRQRLLDALNAKGVLMRCDAEPLSLVRGQMQPEVLLDGAMH</sequence>